<feature type="region of interest" description="Disordered" evidence="1">
    <location>
        <begin position="236"/>
        <end position="280"/>
    </location>
</feature>
<accession>A0A327ZER1</accession>
<evidence type="ECO:0000256" key="1">
    <source>
        <dbReference type="SAM" id="MobiDB-lite"/>
    </source>
</evidence>
<dbReference type="AlphaFoldDB" id="A0A327ZER1"/>
<proteinExistence type="predicted"/>
<dbReference type="InterPro" id="IPR027417">
    <property type="entry name" value="P-loop_NTPase"/>
</dbReference>
<evidence type="ECO:0000313" key="3">
    <source>
        <dbReference type="Proteomes" id="UP000249341"/>
    </source>
</evidence>
<dbReference type="EMBL" id="QLMJ01000004">
    <property type="protein sequence ID" value="RAK39860.1"/>
    <property type="molecule type" value="Genomic_DNA"/>
</dbReference>
<feature type="compositionally biased region" description="Basic and acidic residues" evidence="1">
    <location>
        <begin position="238"/>
        <end position="250"/>
    </location>
</feature>
<evidence type="ECO:0000313" key="2">
    <source>
        <dbReference type="EMBL" id="RAK39860.1"/>
    </source>
</evidence>
<protein>
    <submittedName>
        <fullName evidence="2">PBSX family phage terminase large subunit</fullName>
    </submittedName>
</protein>
<reference evidence="2 3" key="1">
    <citation type="submission" date="2018-06" db="EMBL/GenBank/DDBJ databases">
        <title>Genomic Encyclopedia of Type Strains, Phase III (KMG-III): the genomes of soil and plant-associated and newly described type strains.</title>
        <authorList>
            <person name="Whitman W."/>
        </authorList>
    </citation>
    <scope>NUCLEOTIDE SEQUENCE [LARGE SCALE GENOMIC DNA]</scope>
    <source>
        <strain evidence="2 3">CGMCC 4.7090</strain>
    </source>
</reference>
<keyword evidence="3" id="KW-1185">Reference proteome</keyword>
<dbReference type="RefSeq" id="WP_245972467.1">
    <property type="nucleotide sequence ID" value="NZ_JACHWI010000001.1"/>
</dbReference>
<comment type="caution">
    <text evidence="2">The sequence shown here is derived from an EMBL/GenBank/DDBJ whole genome shotgun (WGS) entry which is preliminary data.</text>
</comment>
<name>A0A327ZER1_9ACTN</name>
<dbReference type="Proteomes" id="UP000249341">
    <property type="component" value="Unassembled WGS sequence"/>
</dbReference>
<gene>
    <name evidence="2" type="ORF">B0I29_104399</name>
</gene>
<dbReference type="Gene3D" id="3.40.50.300">
    <property type="entry name" value="P-loop containing nucleotide triphosphate hydrolases"/>
    <property type="match status" value="1"/>
</dbReference>
<sequence>MIYLRKLPLSEKQIEYVCESNFFVNLAEGAIRSGKTPSGLLRWLMFIANPKTPKTGDLLVTAKTYDTAVRNIFNPLRDPVLFGPLAKATLYTRGTPTAMILGQQVEVITFNNAQSEERLRGMTCRDAYVDEWSLMQKPFHEQLLGRCSVDGAQIFGNTNPDNPRHWLMTEGIERALPGAELAGDWYVLKFLLDDNPVLSERVKAGYRRQYTGLYYRRNILGEWVRRRGHRLRHVGPGEARREDAAGHHPVDLPGRGLRHHQPVRWPAPGHRRGRAHVPDA</sequence>
<feature type="compositionally biased region" description="Basic residues" evidence="1">
    <location>
        <begin position="269"/>
        <end position="280"/>
    </location>
</feature>
<organism evidence="2 3">
    <name type="scientific">Actinoplanes lutulentus</name>
    <dbReference type="NCBI Taxonomy" id="1287878"/>
    <lineage>
        <taxon>Bacteria</taxon>
        <taxon>Bacillati</taxon>
        <taxon>Actinomycetota</taxon>
        <taxon>Actinomycetes</taxon>
        <taxon>Micromonosporales</taxon>
        <taxon>Micromonosporaceae</taxon>
        <taxon>Actinoplanes</taxon>
    </lineage>
</organism>